<organism evidence="2 3">
    <name type="scientific">Exiguobacterium undae</name>
    <dbReference type="NCBI Taxonomy" id="169177"/>
    <lineage>
        <taxon>Bacteria</taxon>
        <taxon>Bacillati</taxon>
        <taxon>Bacillota</taxon>
        <taxon>Bacilli</taxon>
        <taxon>Bacillales</taxon>
        <taxon>Bacillales Family XII. Incertae Sedis</taxon>
        <taxon>Exiguobacterium</taxon>
    </lineage>
</organism>
<evidence type="ECO:0000259" key="1">
    <source>
        <dbReference type="Pfam" id="PF05368"/>
    </source>
</evidence>
<dbReference type="PANTHER" id="PTHR47129">
    <property type="entry name" value="QUINONE OXIDOREDUCTASE 2"/>
    <property type="match status" value="1"/>
</dbReference>
<dbReference type="RefSeq" id="WP_028107225.1">
    <property type="nucleotide sequence ID" value="NZ_LVVL01000017.1"/>
</dbReference>
<evidence type="ECO:0000313" key="3">
    <source>
        <dbReference type="Proteomes" id="UP000078447"/>
    </source>
</evidence>
<proteinExistence type="predicted"/>
<dbReference type="EMBL" id="LVVL01000017">
    <property type="protein sequence ID" value="OAN10374.1"/>
    <property type="molecule type" value="Genomic_DNA"/>
</dbReference>
<reference evidence="2 3" key="1">
    <citation type="submission" date="2016-03" db="EMBL/GenBank/DDBJ databases">
        <authorList>
            <person name="Cho S.-Y."/>
            <person name="Lim S."/>
            <person name="Kim H."/>
            <person name="Soh E.H."/>
            <person name="Moon J.S."/>
        </authorList>
    </citation>
    <scope>NUCLEOTIDE SEQUENCE [LARGE SCALE GENOMIC DNA]</scope>
    <source>
        <strain evidence="2 3">KCTC 3810</strain>
    </source>
</reference>
<dbReference type="Pfam" id="PF05368">
    <property type="entry name" value="NmrA"/>
    <property type="match status" value="1"/>
</dbReference>
<dbReference type="Gene3D" id="3.90.25.10">
    <property type="entry name" value="UDP-galactose 4-epimerase, domain 1"/>
    <property type="match status" value="1"/>
</dbReference>
<sequence>MKLLVTGATGKLGTKIVEHLLTKIAAEDLIVSVRDPKKASDLASRGVEVRHGDFDKPGTLQETFAGVDRLLLISTDGEEATRIRQHTAAVEAAKAAGVGLIAYTSIANAEASQNFLARTHQVTEQLIRDTRIPFLFFRNNWYLENEQSTIDAVQAGQDWLTSAGNGKVGWALQEDYAEAIATVLVDPKPTKSIYELSGPLHTQQEIAGALGQVLGRPVHVNQVDAVTYTAILEQAGVPEFLLPMLQAIQEGIAAGTLAVESQDFEEILGRPPVSLEDGLRQLVQR</sequence>
<dbReference type="SUPFAM" id="SSF51735">
    <property type="entry name" value="NAD(P)-binding Rossmann-fold domains"/>
    <property type="match status" value="1"/>
</dbReference>
<evidence type="ECO:0000313" key="2">
    <source>
        <dbReference type="EMBL" id="OAN10374.1"/>
    </source>
</evidence>
<dbReference type="InterPro" id="IPR008030">
    <property type="entry name" value="NmrA-like"/>
</dbReference>
<dbReference type="Proteomes" id="UP000078447">
    <property type="component" value="Unassembled WGS sequence"/>
</dbReference>
<feature type="domain" description="NmrA-like" evidence="1">
    <location>
        <begin position="2"/>
        <end position="237"/>
    </location>
</feature>
<accession>A0ABX2V5G3</accession>
<dbReference type="InterPro" id="IPR036291">
    <property type="entry name" value="NAD(P)-bd_dom_sf"/>
</dbReference>
<dbReference type="InterPro" id="IPR052718">
    <property type="entry name" value="NmrA-type_oxidoreductase"/>
</dbReference>
<dbReference type="CDD" id="cd05269">
    <property type="entry name" value="TMR_SDR_a"/>
    <property type="match status" value="1"/>
</dbReference>
<keyword evidence="3" id="KW-1185">Reference proteome</keyword>
<dbReference type="PANTHER" id="PTHR47129:SF1">
    <property type="entry name" value="NMRA-LIKE DOMAIN-CONTAINING PROTEIN"/>
    <property type="match status" value="1"/>
</dbReference>
<gene>
    <name evidence="2" type="ORF">A3783_13575</name>
</gene>
<name>A0ABX2V5G3_9BACL</name>
<protein>
    <submittedName>
        <fullName evidence="2">NAD(P)-dependent oxidoreductase</fullName>
    </submittedName>
</protein>
<dbReference type="Gene3D" id="3.40.50.720">
    <property type="entry name" value="NAD(P)-binding Rossmann-like Domain"/>
    <property type="match status" value="1"/>
</dbReference>
<comment type="caution">
    <text evidence="2">The sequence shown here is derived from an EMBL/GenBank/DDBJ whole genome shotgun (WGS) entry which is preliminary data.</text>
</comment>